<dbReference type="InterPro" id="IPR036390">
    <property type="entry name" value="WH_DNA-bd_sf"/>
</dbReference>
<evidence type="ECO:0000256" key="3">
    <source>
        <dbReference type="ARBA" id="ARBA00023163"/>
    </source>
</evidence>
<keyword evidence="2" id="KW-0805">Transcription regulation</keyword>
<dbReference type="SUPFAM" id="SSF46785">
    <property type="entry name" value="Winged helix' DNA-binding domain"/>
    <property type="match status" value="1"/>
</dbReference>
<evidence type="ECO:0000259" key="4">
    <source>
        <dbReference type="PROSITE" id="PS50931"/>
    </source>
</evidence>
<feature type="domain" description="HTH lysR-type" evidence="4">
    <location>
        <begin position="1"/>
        <end position="59"/>
    </location>
</feature>
<comment type="caution">
    <text evidence="5">The sequence shown here is derived from an EMBL/GenBank/DDBJ whole genome shotgun (WGS) entry which is preliminary data.</text>
</comment>
<dbReference type="SUPFAM" id="SSF53850">
    <property type="entry name" value="Periplasmic binding protein-like II"/>
    <property type="match status" value="1"/>
</dbReference>
<organism evidence="5">
    <name type="scientific">Xenorhabdus bovienii str. puntauvense</name>
    <dbReference type="NCBI Taxonomy" id="1398201"/>
    <lineage>
        <taxon>Bacteria</taxon>
        <taxon>Pseudomonadati</taxon>
        <taxon>Pseudomonadota</taxon>
        <taxon>Gammaproteobacteria</taxon>
        <taxon>Enterobacterales</taxon>
        <taxon>Morganellaceae</taxon>
        <taxon>Xenorhabdus</taxon>
    </lineage>
</organism>
<dbReference type="EMBL" id="CBSW010000210">
    <property type="protein sequence ID" value="CDG97928.1"/>
    <property type="molecule type" value="Genomic_DNA"/>
</dbReference>
<dbReference type="AlphaFoldDB" id="A0A077NHP4"/>
<dbReference type="InterPro" id="IPR036388">
    <property type="entry name" value="WH-like_DNA-bd_sf"/>
</dbReference>
<dbReference type="HOGENOM" id="CLU_039613_6_1_6"/>
<evidence type="ECO:0000256" key="1">
    <source>
        <dbReference type="ARBA" id="ARBA00009437"/>
    </source>
</evidence>
<dbReference type="RefSeq" id="WP_038218462.1">
    <property type="nucleotide sequence ID" value="NZ_CAWLWN010000244.1"/>
</dbReference>
<reference evidence="5" key="1">
    <citation type="submission" date="2013-07" db="EMBL/GenBank/DDBJ databases">
        <title>Sub-species coevolution in mutualistic symbiosis.</title>
        <authorList>
            <person name="Murfin K."/>
            <person name="Klassen J."/>
            <person name="Lee M."/>
            <person name="Forst S."/>
            <person name="Stock P."/>
            <person name="Goodrich-Blair H."/>
        </authorList>
    </citation>
    <scope>NUCLEOTIDE SEQUENCE [LARGE SCALE GENOMIC DNA]</scope>
    <source>
        <strain evidence="5">Puntauvense</strain>
    </source>
</reference>
<dbReference type="PROSITE" id="PS50931">
    <property type="entry name" value="HTH_LYSR"/>
    <property type="match status" value="1"/>
</dbReference>
<dbReference type="PANTHER" id="PTHR30126">
    <property type="entry name" value="HTH-TYPE TRANSCRIPTIONAL REGULATOR"/>
    <property type="match status" value="1"/>
</dbReference>
<evidence type="ECO:0000313" key="5">
    <source>
        <dbReference type="EMBL" id="CDG97928.1"/>
    </source>
</evidence>
<keyword evidence="3" id="KW-0804">Transcription</keyword>
<name>A0A077NHP4_XENBV</name>
<evidence type="ECO:0000256" key="2">
    <source>
        <dbReference type="ARBA" id="ARBA00023015"/>
    </source>
</evidence>
<proteinExistence type="inferred from homology"/>
<dbReference type="GO" id="GO:0003700">
    <property type="term" value="F:DNA-binding transcription factor activity"/>
    <property type="evidence" value="ECO:0007669"/>
    <property type="project" value="InterPro"/>
</dbReference>
<gene>
    <name evidence="5" type="ORF">XBP1_2880031</name>
</gene>
<sequence length="287" mass="33303">MILSKKINHFLSVAECGSFKNASKNIHISPPALCKSIADIEDALGFKLFNRSNVGVTLTEEGVNLYKYLLPIRDDVENIKSSLPTILTKKEIKVGTDSYNQAFKKLLSKIIENEYVDLLSEMYYFDEHRIKLLSGELDFFISTHPPMEDKLERITYKVHERETEVFIISKSLFNKNNSLTNVVRNEKMILHSGTTKHPCFDEMLKYRKEHKINTQMLVFPDISHIIEFVCFGIGYSIINNSILNVDYLNSVGVKIIPNTLFSSETFSYIYYLKRKELELRKFINYLN</sequence>
<accession>A0A077NHP4</accession>
<dbReference type="Gene3D" id="1.10.10.10">
    <property type="entry name" value="Winged helix-like DNA-binding domain superfamily/Winged helix DNA-binding domain"/>
    <property type="match status" value="1"/>
</dbReference>
<dbReference type="Pfam" id="PF00126">
    <property type="entry name" value="HTH_1"/>
    <property type="match status" value="1"/>
</dbReference>
<dbReference type="Proteomes" id="UP000028511">
    <property type="component" value="Unassembled WGS sequence"/>
</dbReference>
<comment type="similarity">
    <text evidence="1">Belongs to the LysR transcriptional regulatory family.</text>
</comment>
<dbReference type="InterPro" id="IPR000847">
    <property type="entry name" value="LysR_HTH_N"/>
</dbReference>
<protein>
    <recommendedName>
        <fullName evidence="4">HTH lysR-type domain-containing protein</fullName>
    </recommendedName>
</protein>